<evidence type="ECO:0000256" key="2">
    <source>
        <dbReference type="SAM" id="Phobius"/>
    </source>
</evidence>
<feature type="compositionally biased region" description="Gly residues" evidence="1">
    <location>
        <begin position="296"/>
        <end position="312"/>
    </location>
</feature>
<protein>
    <submittedName>
        <fullName evidence="5">DUF2207 domain-containing protein</fullName>
    </submittedName>
</protein>
<gene>
    <name evidence="5" type="ORF">H6G14_04620</name>
</gene>
<comment type="caution">
    <text evidence="5">The sequence shown here is derived from an EMBL/GenBank/DDBJ whole genome shotgun (WGS) entry which is preliminary data.</text>
</comment>
<dbReference type="Pfam" id="PF09972">
    <property type="entry name" value="DUF2207"/>
    <property type="match status" value="1"/>
</dbReference>
<dbReference type="InterPro" id="IPR018702">
    <property type="entry name" value="DUF2207"/>
</dbReference>
<evidence type="ECO:0000256" key="3">
    <source>
        <dbReference type="SAM" id="SignalP"/>
    </source>
</evidence>
<feature type="transmembrane region" description="Helical" evidence="2">
    <location>
        <begin position="242"/>
        <end position="260"/>
    </location>
</feature>
<name>A0ABR8B9V2_9NOSO</name>
<feature type="region of interest" description="Disordered" evidence="1">
    <location>
        <begin position="263"/>
        <end position="312"/>
    </location>
</feature>
<evidence type="ECO:0000256" key="1">
    <source>
        <dbReference type="SAM" id="MobiDB-lite"/>
    </source>
</evidence>
<feature type="chain" id="PRO_5046697437" evidence="3">
    <location>
        <begin position="34"/>
        <end position="312"/>
    </location>
</feature>
<feature type="compositionally biased region" description="Low complexity" evidence="1">
    <location>
        <begin position="283"/>
        <end position="295"/>
    </location>
</feature>
<dbReference type="EMBL" id="JACJQL010000004">
    <property type="protein sequence ID" value="MBD2250593.1"/>
    <property type="molecule type" value="Genomic_DNA"/>
</dbReference>
<accession>A0ABR8B9V2</accession>
<keyword evidence="6" id="KW-1185">Reference proteome</keyword>
<keyword evidence="3" id="KW-0732">Signal</keyword>
<keyword evidence="2" id="KW-0472">Membrane</keyword>
<feature type="signal peptide" evidence="3">
    <location>
        <begin position="1"/>
        <end position="33"/>
    </location>
</feature>
<feature type="compositionally biased region" description="Low complexity" evidence="1">
    <location>
        <begin position="263"/>
        <end position="275"/>
    </location>
</feature>
<evidence type="ECO:0000313" key="5">
    <source>
        <dbReference type="EMBL" id="MBD2250593.1"/>
    </source>
</evidence>
<proteinExistence type="predicted"/>
<keyword evidence="2" id="KW-0812">Transmembrane</keyword>
<feature type="domain" description="DUF2207" evidence="4">
    <location>
        <begin position="44"/>
        <end position="213"/>
    </location>
</feature>
<reference evidence="5 6" key="1">
    <citation type="journal article" date="2020" name="ISME J.">
        <title>Comparative genomics reveals insights into cyanobacterial evolution and habitat adaptation.</title>
        <authorList>
            <person name="Chen M.Y."/>
            <person name="Teng W.K."/>
            <person name="Zhao L."/>
            <person name="Hu C.X."/>
            <person name="Zhou Y.K."/>
            <person name="Han B.P."/>
            <person name="Song L.R."/>
            <person name="Shu W.S."/>
        </authorList>
    </citation>
    <scope>NUCLEOTIDE SEQUENCE [LARGE SCALE GENOMIC DNA]</scope>
    <source>
        <strain evidence="5 6">FACHB-3921</strain>
    </source>
</reference>
<sequence>MIQTMWTKSIQRLCLFCVALFCSLGLSLNHVQAQSVPFYWEFINVDIAVQTNGDMLVTETQKYTFTGDYENRRYRYIPLDKINKITEVSVSENGQSLPSETGTENNQLWIRWEHQLNAPESHTFVLKYRVVGGLHVDDDNAQVYWKAIFADRKAPINKARVTVELSEKFSSGIKNFESLGVPVNVRKINSKTIDFVSQKVIEPGQELEVKVTFNRIGTDIKIPQWQSFSDFSFTSPSPFEQALLIFFGFYIFVFWIRSFSKNNRSYSSKSSSKSSGRSRDRSSSYSDSGSSYFGSSDGGGGDGGGGDGGGGG</sequence>
<evidence type="ECO:0000313" key="6">
    <source>
        <dbReference type="Proteomes" id="UP000621307"/>
    </source>
</evidence>
<organism evidence="5 6">
    <name type="scientific">Nostoc parmelioides FACHB-3921</name>
    <dbReference type="NCBI Taxonomy" id="2692909"/>
    <lineage>
        <taxon>Bacteria</taxon>
        <taxon>Bacillati</taxon>
        <taxon>Cyanobacteriota</taxon>
        <taxon>Cyanophyceae</taxon>
        <taxon>Nostocales</taxon>
        <taxon>Nostocaceae</taxon>
        <taxon>Nostoc</taxon>
    </lineage>
</organism>
<dbReference type="Proteomes" id="UP000621307">
    <property type="component" value="Unassembled WGS sequence"/>
</dbReference>
<keyword evidence="2" id="KW-1133">Transmembrane helix</keyword>
<evidence type="ECO:0000259" key="4">
    <source>
        <dbReference type="Pfam" id="PF09972"/>
    </source>
</evidence>
<dbReference type="RefSeq" id="WP_190565963.1">
    <property type="nucleotide sequence ID" value="NZ_JACJQL010000004.1"/>
</dbReference>